<evidence type="ECO:0000256" key="4">
    <source>
        <dbReference type="ARBA" id="ARBA00022624"/>
    </source>
</evidence>
<dbReference type="AlphaFoldDB" id="A0A0G3EI20"/>
<keyword evidence="5 9" id="KW-0808">Transferase</keyword>
<dbReference type="Pfam" id="PF08502">
    <property type="entry name" value="LeuA_dimer"/>
    <property type="match status" value="1"/>
</dbReference>
<dbReference type="PROSITE" id="PS50991">
    <property type="entry name" value="PYR_CT"/>
    <property type="match status" value="1"/>
</dbReference>
<reference evidence="11 12" key="2">
    <citation type="journal article" date="2016" name="ISME J.">
        <title>Characterization of the first cultured representative of Verrucomicrobia subdivision 5 indicates the proposal of a novel phylum.</title>
        <authorList>
            <person name="Spring S."/>
            <person name="Bunk B."/>
            <person name="Sproer C."/>
            <person name="Schumann P."/>
            <person name="Rohde M."/>
            <person name="Tindall B.J."/>
            <person name="Klenk H.P."/>
        </authorList>
    </citation>
    <scope>NUCLEOTIDE SEQUENCE [LARGE SCALE GENOMIC DNA]</scope>
    <source>
        <strain evidence="11 12">L21-Fru-AB</strain>
    </source>
</reference>
<dbReference type="SMART" id="SM00917">
    <property type="entry name" value="LeuA_dimer"/>
    <property type="match status" value="1"/>
</dbReference>
<evidence type="ECO:0000313" key="11">
    <source>
        <dbReference type="EMBL" id="AKJ65082.1"/>
    </source>
</evidence>
<evidence type="ECO:0000256" key="1">
    <source>
        <dbReference type="ARBA" id="ARBA00004743"/>
    </source>
</evidence>
<dbReference type="InterPro" id="IPR054691">
    <property type="entry name" value="LeuA/HCS_post-cat"/>
</dbReference>
<evidence type="ECO:0000256" key="7">
    <source>
        <dbReference type="ARBA" id="ARBA00048263"/>
    </source>
</evidence>
<dbReference type="Proteomes" id="UP000035268">
    <property type="component" value="Chromosome"/>
</dbReference>
<dbReference type="Pfam" id="PF22617">
    <property type="entry name" value="HCS_D2"/>
    <property type="match status" value="1"/>
</dbReference>
<dbReference type="InterPro" id="IPR002034">
    <property type="entry name" value="AIPM/Hcit_synth_CS"/>
</dbReference>
<evidence type="ECO:0000256" key="8">
    <source>
        <dbReference type="NCBIfam" id="TIGR00977"/>
    </source>
</evidence>
<dbReference type="NCBIfam" id="TIGR00977">
    <property type="entry name" value="citramal_synth"/>
    <property type="match status" value="1"/>
</dbReference>
<dbReference type="InterPro" id="IPR036230">
    <property type="entry name" value="LeuA_allosteric_dom_sf"/>
</dbReference>
<dbReference type="Gene3D" id="3.30.160.270">
    <property type="match status" value="1"/>
</dbReference>
<keyword evidence="6" id="KW-0100">Branched-chain amino acid biosynthesis</keyword>
<protein>
    <recommendedName>
        <fullName evidence="8">Citramalate synthase</fullName>
        <ecNumber evidence="8">2.3.3.21</ecNumber>
    </recommendedName>
</protein>
<keyword evidence="11" id="KW-0012">Acyltransferase</keyword>
<dbReference type="Gene3D" id="1.10.238.260">
    <property type="match status" value="1"/>
</dbReference>
<dbReference type="PATRIC" id="fig|1609981.3.peg.1916"/>
<organism evidence="11 12">
    <name type="scientific">Kiritimatiella glycovorans</name>
    <dbReference type="NCBI Taxonomy" id="1307763"/>
    <lineage>
        <taxon>Bacteria</taxon>
        <taxon>Pseudomonadati</taxon>
        <taxon>Kiritimatiellota</taxon>
        <taxon>Kiritimatiellia</taxon>
        <taxon>Kiritimatiellales</taxon>
        <taxon>Kiritimatiellaceae</taxon>
        <taxon>Kiritimatiella</taxon>
    </lineage>
</organism>
<dbReference type="KEGG" id="vbl:L21SP4_01845"/>
<dbReference type="GO" id="GO:0009098">
    <property type="term" value="P:L-leucine biosynthetic process"/>
    <property type="evidence" value="ECO:0007669"/>
    <property type="project" value="InterPro"/>
</dbReference>
<comment type="pathway">
    <text evidence="1">Amino-acid biosynthesis; L-isoleucine biosynthesis; 2-oxobutanoate from pyruvate: step 1/3.</text>
</comment>
<evidence type="ECO:0000259" key="10">
    <source>
        <dbReference type="PROSITE" id="PS50991"/>
    </source>
</evidence>
<dbReference type="STRING" id="1307763.L21SP4_01845"/>
<evidence type="ECO:0000256" key="2">
    <source>
        <dbReference type="ARBA" id="ARBA00006154"/>
    </source>
</evidence>
<dbReference type="SUPFAM" id="SSF110921">
    <property type="entry name" value="2-isopropylmalate synthase LeuA, allosteric (dimerisation) domain"/>
    <property type="match status" value="1"/>
</dbReference>
<name>A0A0G3EI20_9BACT</name>
<dbReference type="SUPFAM" id="SSF51569">
    <property type="entry name" value="Aldolase"/>
    <property type="match status" value="1"/>
</dbReference>
<evidence type="ECO:0000313" key="12">
    <source>
        <dbReference type="Proteomes" id="UP000035268"/>
    </source>
</evidence>
<dbReference type="RefSeq" id="WP_052882349.1">
    <property type="nucleotide sequence ID" value="NZ_CP010904.1"/>
</dbReference>
<dbReference type="InterPro" id="IPR005675">
    <property type="entry name" value="Citramal_synthase"/>
</dbReference>
<dbReference type="PROSITE" id="PS00815">
    <property type="entry name" value="AIPM_HOMOCIT_SYNTH_1"/>
    <property type="match status" value="1"/>
</dbReference>
<keyword evidence="4" id="KW-0412">Isoleucine biosynthesis</keyword>
<dbReference type="Gene3D" id="3.20.20.70">
    <property type="entry name" value="Aldolase class I"/>
    <property type="match status" value="1"/>
</dbReference>
<dbReference type="InterPro" id="IPR000891">
    <property type="entry name" value="PYR_CT"/>
</dbReference>
<keyword evidence="3" id="KW-0028">Amino-acid biosynthesis</keyword>
<dbReference type="GO" id="GO:0009097">
    <property type="term" value="P:isoleucine biosynthetic process"/>
    <property type="evidence" value="ECO:0007669"/>
    <property type="project" value="UniProtKB-UniRule"/>
</dbReference>
<dbReference type="InterPro" id="IPR013785">
    <property type="entry name" value="Aldolase_TIM"/>
</dbReference>
<dbReference type="OrthoDB" id="9804858at2"/>
<evidence type="ECO:0000256" key="5">
    <source>
        <dbReference type="ARBA" id="ARBA00022679"/>
    </source>
</evidence>
<sequence>MNKQRIEIYDTTLRDGEQAAGVSFSLVGKLRIARRLDEFGIDVIEGGYAASNPKDMEFFRRLREEGLSHARLAAFGSTRRAHTAASEDRGLQALIEAQTPVCTIFGKSWLLHVREVLCTTEDENLAMIRDSVRFLKEQGREVIYDAEHFYDGYRDDPGYALKTLKAAEEGGADRLVLCDTNGGSLPEEIHAVTEAVAEACTTPLGVHAHNDAELGVANSLAGVRAGATHVQGTINGIGERCGNANLVSIAPALFYKMGCDCLCGEASLRHLKSLARFMWEEANMRPYPKAPYVGDDAFAHKAGMHVDGVRKVPASFEHIEPEKVGAQRRVLISELSGASNVFLKAVEMGIDVDRKSPEVREVLKQLEKLEREGYEYESADASFQMLIKKVLKSHKTFFDLEAFRVMVEKRSKSEPCMSEATVKVNVGGETEFTVGEGDGPVDALNQALRKALMRFYPSIADVVLKDYRVRILDPEEATAARTRVLIESGDGRRVWGTVGVSENIIEASWEALVDSVEYKLFLEEESGPEGGGGA</sequence>
<dbReference type="EC" id="2.3.3.21" evidence="8"/>
<reference evidence="12" key="1">
    <citation type="submission" date="2015-02" db="EMBL/GenBank/DDBJ databases">
        <title>Description and complete genome sequence of the first cultured representative of the subdivision 5 of the Verrucomicrobia phylum.</title>
        <authorList>
            <person name="Spring S."/>
            <person name="Bunk B."/>
            <person name="Sproer C."/>
            <person name="Klenk H.-P."/>
        </authorList>
    </citation>
    <scope>NUCLEOTIDE SEQUENCE [LARGE SCALE GENOMIC DNA]</scope>
    <source>
        <strain evidence="12">L21-Fru-AB</strain>
    </source>
</reference>
<dbReference type="GO" id="GO:0003852">
    <property type="term" value="F:2-isopropylmalate synthase activity"/>
    <property type="evidence" value="ECO:0007669"/>
    <property type="project" value="InterPro"/>
</dbReference>
<accession>A0A0G3EI20</accession>
<dbReference type="InterPro" id="IPR013709">
    <property type="entry name" value="2-isopropylmalate_synth_dimer"/>
</dbReference>
<gene>
    <name evidence="11" type="primary">leuA_2</name>
    <name evidence="11" type="ORF">L21SP4_01845</name>
</gene>
<keyword evidence="12" id="KW-1185">Reference proteome</keyword>
<dbReference type="CDD" id="cd07941">
    <property type="entry name" value="DRE_TIM_LeuA3"/>
    <property type="match status" value="1"/>
</dbReference>
<comment type="similarity">
    <text evidence="2 9">Belongs to the alpha-IPM synthase/homocitrate synthase family.</text>
</comment>
<evidence type="ECO:0000256" key="3">
    <source>
        <dbReference type="ARBA" id="ARBA00022605"/>
    </source>
</evidence>
<dbReference type="PANTHER" id="PTHR43538:SF1">
    <property type="entry name" value="(R)-CITRAMALATE SYNTHASE"/>
    <property type="match status" value="1"/>
</dbReference>
<dbReference type="EMBL" id="CP010904">
    <property type="protein sequence ID" value="AKJ65082.1"/>
    <property type="molecule type" value="Genomic_DNA"/>
</dbReference>
<evidence type="ECO:0000256" key="9">
    <source>
        <dbReference type="RuleBase" id="RU003523"/>
    </source>
</evidence>
<dbReference type="UniPathway" id="UPA00047">
    <property type="reaction ID" value="UER00066"/>
</dbReference>
<feature type="domain" description="Pyruvate carboxyltransferase" evidence="10">
    <location>
        <begin position="6"/>
        <end position="272"/>
    </location>
</feature>
<comment type="catalytic activity">
    <reaction evidence="7">
        <text>pyruvate + acetyl-CoA + H2O = (3R)-citramalate + CoA + H(+)</text>
        <dbReference type="Rhea" id="RHEA:19045"/>
        <dbReference type="ChEBI" id="CHEBI:15361"/>
        <dbReference type="ChEBI" id="CHEBI:15377"/>
        <dbReference type="ChEBI" id="CHEBI:15378"/>
        <dbReference type="ChEBI" id="CHEBI:30934"/>
        <dbReference type="ChEBI" id="CHEBI:57287"/>
        <dbReference type="ChEBI" id="CHEBI:57288"/>
        <dbReference type="EC" id="2.3.3.21"/>
    </reaction>
</comment>
<dbReference type="PANTHER" id="PTHR43538">
    <property type="entry name" value="ALPHA-IPM SYNTHASE/HOMOCITRATE SYNTHASE"/>
    <property type="match status" value="1"/>
</dbReference>
<proteinExistence type="inferred from homology"/>
<dbReference type="Pfam" id="PF00682">
    <property type="entry name" value="HMGL-like"/>
    <property type="match status" value="1"/>
</dbReference>
<evidence type="ECO:0000256" key="6">
    <source>
        <dbReference type="ARBA" id="ARBA00023304"/>
    </source>
</evidence>
<dbReference type="GO" id="GO:0043714">
    <property type="term" value="F:(R)-citramalate synthase activity"/>
    <property type="evidence" value="ECO:0007669"/>
    <property type="project" value="UniProtKB-UniRule"/>
</dbReference>